<gene>
    <name evidence="2" type="ORF">MTR67_035357</name>
</gene>
<dbReference type="PANTHER" id="PTHR15503:SF45">
    <property type="entry name" value="RNA-DIRECTED DNA POLYMERASE HOMOLOG"/>
    <property type="match status" value="1"/>
</dbReference>
<organism evidence="2 3">
    <name type="scientific">Solanum verrucosum</name>
    <dbReference type="NCBI Taxonomy" id="315347"/>
    <lineage>
        <taxon>Eukaryota</taxon>
        <taxon>Viridiplantae</taxon>
        <taxon>Streptophyta</taxon>
        <taxon>Embryophyta</taxon>
        <taxon>Tracheophyta</taxon>
        <taxon>Spermatophyta</taxon>
        <taxon>Magnoliopsida</taxon>
        <taxon>eudicotyledons</taxon>
        <taxon>Gunneridae</taxon>
        <taxon>Pentapetalae</taxon>
        <taxon>asterids</taxon>
        <taxon>lamiids</taxon>
        <taxon>Solanales</taxon>
        <taxon>Solanaceae</taxon>
        <taxon>Solanoideae</taxon>
        <taxon>Solaneae</taxon>
        <taxon>Solanum</taxon>
    </lineage>
</organism>
<sequence>MMRHVMIYDAELFSNESCDTGIFVGECYYADVFVGECCDAEVRSSDPCDLFLHLLTVEGREGFERTRAIVSSGKAPARGRARDTSPEPQLKLCRHAREWWKTFVRSRPVRSPSTEWDVFSSAFQDRFIPWSVREDSRPRFESFNQGSLFVTRPVVEVGFSLVEVARLLVEVLQLCTVKVEVLLILYDTWVDLIILGRVYFDIIMAMSGVPRFEWMGASGSYPSKVISFIRAQRLIDRGVPKDRDIYFSIDLELGTKLISISPYRMVTVELKELKDQLQDLLSKGFIRPSVSPWGAFKLFVRKKDESMSICIDYRQLNKVT</sequence>
<dbReference type="SUPFAM" id="SSF56672">
    <property type="entry name" value="DNA/RNA polymerases"/>
    <property type="match status" value="1"/>
</dbReference>
<name>A0AAF0ZK77_SOLVR</name>
<dbReference type="InterPro" id="IPR032567">
    <property type="entry name" value="RTL1-rel"/>
</dbReference>
<dbReference type="PANTHER" id="PTHR15503">
    <property type="entry name" value="LDOC1 RELATED"/>
    <property type="match status" value="1"/>
</dbReference>
<feature type="domain" description="Retrotransposon gag" evidence="1">
    <location>
        <begin position="92"/>
        <end position="147"/>
    </location>
</feature>
<dbReference type="AlphaFoldDB" id="A0AAF0ZK77"/>
<dbReference type="InterPro" id="IPR043502">
    <property type="entry name" value="DNA/RNA_pol_sf"/>
</dbReference>
<evidence type="ECO:0000259" key="1">
    <source>
        <dbReference type="Pfam" id="PF03732"/>
    </source>
</evidence>
<dbReference type="Proteomes" id="UP001234989">
    <property type="component" value="Chromosome 8"/>
</dbReference>
<accession>A0AAF0ZK77</accession>
<reference evidence="2" key="1">
    <citation type="submission" date="2023-08" db="EMBL/GenBank/DDBJ databases">
        <title>A de novo genome assembly of Solanum verrucosum Schlechtendal, a Mexican diploid species geographically isolated from the other diploid A-genome species in potato relatives.</title>
        <authorList>
            <person name="Hosaka K."/>
        </authorList>
    </citation>
    <scope>NUCLEOTIDE SEQUENCE</scope>
    <source>
        <tissue evidence="2">Young leaves</tissue>
    </source>
</reference>
<evidence type="ECO:0000313" key="3">
    <source>
        <dbReference type="Proteomes" id="UP001234989"/>
    </source>
</evidence>
<evidence type="ECO:0000313" key="2">
    <source>
        <dbReference type="EMBL" id="WMV41972.1"/>
    </source>
</evidence>
<dbReference type="Gene3D" id="3.10.10.10">
    <property type="entry name" value="HIV Type 1 Reverse Transcriptase, subunit A, domain 1"/>
    <property type="match status" value="1"/>
</dbReference>
<dbReference type="Pfam" id="PF03732">
    <property type="entry name" value="Retrotrans_gag"/>
    <property type="match status" value="1"/>
</dbReference>
<proteinExistence type="predicted"/>
<dbReference type="EMBL" id="CP133619">
    <property type="protein sequence ID" value="WMV41972.1"/>
    <property type="molecule type" value="Genomic_DNA"/>
</dbReference>
<protein>
    <recommendedName>
        <fullName evidence="1">Retrotransposon gag domain-containing protein</fullName>
    </recommendedName>
</protein>
<keyword evidence="3" id="KW-1185">Reference proteome</keyword>
<dbReference type="InterPro" id="IPR005162">
    <property type="entry name" value="Retrotrans_gag_dom"/>
</dbReference>